<dbReference type="SUPFAM" id="SSF50129">
    <property type="entry name" value="GroES-like"/>
    <property type="match status" value="1"/>
</dbReference>
<dbReference type="GO" id="GO:0016491">
    <property type="term" value="F:oxidoreductase activity"/>
    <property type="evidence" value="ECO:0007669"/>
    <property type="project" value="InterPro"/>
</dbReference>
<dbReference type="InterPro" id="IPR013149">
    <property type="entry name" value="ADH-like_C"/>
</dbReference>
<dbReference type="InterPro" id="IPR011032">
    <property type="entry name" value="GroES-like_sf"/>
</dbReference>
<dbReference type="AlphaFoldDB" id="A0AAI9YIC6"/>
<comment type="caution">
    <text evidence="3">The sequence shown here is derived from an EMBL/GenBank/DDBJ whole genome shotgun (WGS) entry which is preliminary data.</text>
</comment>
<keyword evidence="4" id="KW-1185">Reference proteome</keyword>
<dbReference type="CDD" id="cd08276">
    <property type="entry name" value="MDR7"/>
    <property type="match status" value="1"/>
</dbReference>
<dbReference type="Pfam" id="PF08240">
    <property type="entry name" value="ADH_N"/>
    <property type="match status" value="1"/>
</dbReference>
<evidence type="ECO:0000313" key="4">
    <source>
        <dbReference type="Proteomes" id="UP001240678"/>
    </source>
</evidence>
<dbReference type="SMART" id="SM00829">
    <property type="entry name" value="PKS_ER"/>
    <property type="match status" value="1"/>
</dbReference>
<feature type="chain" id="PRO_5042583226" evidence="1">
    <location>
        <begin position="42"/>
        <end position="535"/>
    </location>
</feature>
<reference evidence="3 4" key="1">
    <citation type="submission" date="2016-10" db="EMBL/GenBank/DDBJ databases">
        <title>The genome sequence of Colletotrichum fioriniae PJ7.</title>
        <authorList>
            <person name="Baroncelli R."/>
        </authorList>
    </citation>
    <scope>NUCLEOTIDE SEQUENCE [LARGE SCALE GENOMIC DNA]</scope>
    <source>
        <strain evidence="3 4">IMI 309622</strain>
    </source>
</reference>
<proteinExistence type="predicted"/>
<dbReference type="PANTHER" id="PTHR45033:SF1">
    <property type="entry name" value="OXIDOREDUCTASE (EUROFUNG)"/>
    <property type="match status" value="1"/>
</dbReference>
<dbReference type="GeneID" id="85346643"/>
<dbReference type="InterPro" id="IPR036291">
    <property type="entry name" value="NAD(P)-bd_dom_sf"/>
</dbReference>
<evidence type="ECO:0000256" key="1">
    <source>
        <dbReference type="SAM" id="SignalP"/>
    </source>
</evidence>
<dbReference type="InterPro" id="IPR020843">
    <property type="entry name" value="ER"/>
</dbReference>
<evidence type="ECO:0000259" key="2">
    <source>
        <dbReference type="SMART" id="SM00829"/>
    </source>
</evidence>
<gene>
    <name evidence="3" type="ORF">CCOS01_14954</name>
</gene>
<name>A0AAI9YIC6_9PEZI</name>
<sequence length="535" mass="58614">MLRRHRLNSPKPSQSFRIELALPKMAILHLLTLGLTAAAMASPAPSNDATPTDPKEALVRKGDWDNYLKYKASLGTQASGQAAVQRICDLVLCLGPNHTGECSLWCHYKGELQSFEEAKQREITMSTYFTKSDRCNFYAKVCEPVPHGDWSSRLLKSPGKSRRAVFRLKGQRQRQAIMSTDTQVQRWQTRQDGLDKLFLATASLPQPGPGEVLVKISAVSLNYRDTEVAMGLYNHHKTINPAETDPIVPASDMCGSIVSVGDGVSRWKAGDRVLSIFNQTHLKGQIRPVDMKSGLGFPLEGVLQTYRVFSAEGLVRAPKDLSDEEAATLPIAAVTAWMSINQFRPLGQPGGQGEVVVCQGTGGVAISGLQIAKASGATVIVTSSSDEKLEKAKALGADYTVNYRTTPNWDDKVNEFTKGEGANLILETGGAKTLRQSFEAIGFGGQIACIGYLSGKVDDVEDRTNVNLLALKKTVTLKGIINGPRERFEEMIEFYEEKGIKPVVDRVFQFKEADKAYNYLYSGGHFGKVVVKVHE</sequence>
<dbReference type="Proteomes" id="UP001240678">
    <property type="component" value="Unassembled WGS sequence"/>
</dbReference>
<protein>
    <submittedName>
        <fullName evidence="3">Zinc-binding dehydrogenase</fullName>
    </submittedName>
</protein>
<organism evidence="3 4">
    <name type="scientific">Colletotrichum costaricense</name>
    <dbReference type="NCBI Taxonomy" id="1209916"/>
    <lineage>
        <taxon>Eukaryota</taxon>
        <taxon>Fungi</taxon>
        <taxon>Dikarya</taxon>
        <taxon>Ascomycota</taxon>
        <taxon>Pezizomycotina</taxon>
        <taxon>Sordariomycetes</taxon>
        <taxon>Hypocreomycetidae</taxon>
        <taxon>Glomerellales</taxon>
        <taxon>Glomerellaceae</taxon>
        <taxon>Colletotrichum</taxon>
        <taxon>Colletotrichum acutatum species complex</taxon>
    </lineage>
</organism>
<dbReference type="Pfam" id="PF00107">
    <property type="entry name" value="ADH_zinc_N"/>
    <property type="match status" value="1"/>
</dbReference>
<dbReference type="InterPro" id="IPR052711">
    <property type="entry name" value="Zinc_ADH-like"/>
</dbReference>
<evidence type="ECO:0000313" key="3">
    <source>
        <dbReference type="EMBL" id="KAK1511192.1"/>
    </source>
</evidence>
<dbReference type="InterPro" id="IPR013154">
    <property type="entry name" value="ADH-like_N"/>
</dbReference>
<dbReference type="Gene3D" id="3.40.50.720">
    <property type="entry name" value="NAD(P)-binding Rossmann-like Domain"/>
    <property type="match status" value="1"/>
</dbReference>
<dbReference type="PANTHER" id="PTHR45033">
    <property type="match status" value="1"/>
</dbReference>
<feature type="signal peptide" evidence="1">
    <location>
        <begin position="1"/>
        <end position="41"/>
    </location>
</feature>
<feature type="domain" description="Enoyl reductase (ER)" evidence="2">
    <location>
        <begin position="193"/>
        <end position="531"/>
    </location>
</feature>
<dbReference type="RefSeq" id="XP_060306281.1">
    <property type="nucleotide sequence ID" value="XM_060463096.1"/>
</dbReference>
<keyword evidence="1" id="KW-0732">Signal</keyword>
<dbReference type="SUPFAM" id="SSF51735">
    <property type="entry name" value="NAD(P)-binding Rossmann-fold domains"/>
    <property type="match status" value="1"/>
</dbReference>
<accession>A0AAI9YIC6</accession>
<dbReference type="Gene3D" id="3.90.180.10">
    <property type="entry name" value="Medium-chain alcohol dehydrogenases, catalytic domain"/>
    <property type="match status" value="1"/>
</dbReference>
<dbReference type="EMBL" id="MOOE01000022">
    <property type="protein sequence ID" value="KAK1511192.1"/>
    <property type="molecule type" value="Genomic_DNA"/>
</dbReference>